<keyword evidence="3" id="KW-1185">Reference proteome</keyword>
<gene>
    <name evidence="2" type="ORF">KP79_PYT00012</name>
</gene>
<reference evidence="2 3" key="1">
    <citation type="journal article" date="2017" name="Nat. Ecol. Evol.">
        <title>Scallop genome provides insights into evolution of bilaterian karyotype and development.</title>
        <authorList>
            <person name="Wang S."/>
            <person name="Zhang J."/>
            <person name="Jiao W."/>
            <person name="Li J."/>
            <person name="Xun X."/>
            <person name="Sun Y."/>
            <person name="Guo X."/>
            <person name="Huan P."/>
            <person name="Dong B."/>
            <person name="Zhang L."/>
            <person name="Hu X."/>
            <person name="Sun X."/>
            <person name="Wang J."/>
            <person name="Zhao C."/>
            <person name="Wang Y."/>
            <person name="Wang D."/>
            <person name="Huang X."/>
            <person name="Wang R."/>
            <person name="Lv J."/>
            <person name="Li Y."/>
            <person name="Zhang Z."/>
            <person name="Liu B."/>
            <person name="Lu W."/>
            <person name="Hui Y."/>
            <person name="Liang J."/>
            <person name="Zhou Z."/>
            <person name="Hou R."/>
            <person name="Li X."/>
            <person name="Liu Y."/>
            <person name="Li H."/>
            <person name="Ning X."/>
            <person name="Lin Y."/>
            <person name="Zhao L."/>
            <person name="Xing Q."/>
            <person name="Dou J."/>
            <person name="Li Y."/>
            <person name="Mao J."/>
            <person name="Guo H."/>
            <person name="Dou H."/>
            <person name="Li T."/>
            <person name="Mu C."/>
            <person name="Jiang W."/>
            <person name="Fu Q."/>
            <person name="Fu X."/>
            <person name="Miao Y."/>
            <person name="Liu J."/>
            <person name="Yu Q."/>
            <person name="Li R."/>
            <person name="Liao H."/>
            <person name="Li X."/>
            <person name="Kong Y."/>
            <person name="Jiang Z."/>
            <person name="Chourrout D."/>
            <person name="Li R."/>
            <person name="Bao Z."/>
        </authorList>
    </citation>
    <scope>NUCLEOTIDE SEQUENCE [LARGE SCALE GENOMIC DNA]</scope>
    <source>
        <strain evidence="2 3">PY_sf001</strain>
    </source>
</reference>
<dbReference type="Proteomes" id="UP000242188">
    <property type="component" value="Unassembled WGS sequence"/>
</dbReference>
<comment type="caution">
    <text evidence="2">The sequence shown here is derived from an EMBL/GenBank/DDBJ whole genome shotgun (WGS) entry which is preliminary data.</text>
</comment>
<evidence type="ECO:0000313" key="2">
    <source>
        <dbReference type="EMBL" id="OWF56789.1"/>
    </source>
</evidence>
<protein>
    <submittedName>
        <fullName evidence="2">Uncharacterized protein</fullName>
    </submittedName>
</protein>
<accession>A0A210R6W2</accession>
<feature type="region of interest" description="Disordered" evidence="1">
    <location>
        <begin position="31"/>
        <end position="69"/>
    </location>
</feature>
<name>A0A210R6W2_MIZYE</name>
<evidence type="ECO:0000256" key="1">
    <source>
        <dbReference type="SAM" id="MobiDB-lite"/>
    </source>
</evidence>
<proteinExistence type="predicted"/>
<dbReference type="EMBL" id="NEDP02000055">
    <property type="protein sequence ID" value="OWF56789.1"/>
    <property type="molecule type" value="Genomic_DNA"/>
</dbReference>
<feature type="compositionally biased region" description="Polar residues" evidence="1">
    <location>
        <begin position="46"/>
        <end position="55"/>
    </location>
</feature>
<organism evidence="2 3">
    <name type="scientific">Mizuhopecten yessoensis</name>
    <name type="common">Japanese scallop</name>
    <name type="synonym">Patinopecten yessoensis</name>
    <dbReference type="NCBI Taxonomy" id="6573"/>
    <lineage>
        <taxon>Eukaryota</taxon>
        <taxon>Metazoa</taxon>
        <taxon>Spiralia</taxon>
        <taxon>Lophotrochozoa</taxon>
        <taxon>Mollusca</taxon>
        <taxon>Bivalvia</taxon>
        <taxon>Autobranchia</taxon>
        <taxon>Pteriomorphia</taxon>
        <taxon>Pectinida</taxon>
        <taxon>Pectinoidea</taxon>
        <taxon>Pectinidae</taxon>
        <taxon>Mizuhopecten</taxon>
    </lineage>
</organism>
<evidence type="ECO:0000313" key="3">
    <source>
        <dbReference type="Proteomes" id="UP000242188"/>
    </source>
</evidence>
<sequence length="127" mass="14524">MCSPSSRAQRRRGLAYIFEGIDQTVVERLVTTDNTSDEEEDDSSSFPSYQTTTYRLTDDAMSNESSSRNYRRSVSYMVLCEHQNDSKTSKRRNGMHNVFENVSLPERAQLQGIHCMNVTSHLQLAGY</sequence>
<dbReference type="AlphaFoldDB" id="A0A210R6W2"/>